<dbReference type="CDD" id="cd06257">
    <property type="entry name" value="DnaJ"/>
    <property type="match status" value="1"/>
</dbReference>
<dbReference type="InterPro" id="IPR036869">
    <property type="entry name" value="J_dom_sf"/>
</dbReference>
<evidence type="ECO:0000313" key="6">
    <source>
        <dbReference type="Proteomes" id="UP000664203"/>
    </source>
</evidence>
<evidence type="ECO:0000256" key="2">
    <source>
        <dbReference type="ARBA" id="ARBA00023186"/>
    </source>
</evidence>
<dbReference type="GO" id="GO:0044571">
    <property type="term" value="P:[2Fe-2S] cluster assembly"/>
    <property type="evidence" value="ECO:0007669"/>
    <property type="project" value="InterPro"/>
</dbReference>
<dbReference type="Proteomes" id="UP000664203">
    <property type="component" value="Unassembled WGS sequence"/>
</dbReference>
<comment type="similarity">
    <text evidence="1">Belongs to the HscB family.</text>
</comment>
<dbReference type="SUPFAM" id="SSF46565">
    <property type="entry name" value="Chaperone J-domain"/>
    <property type="match status" value="1"/>
</dbReference>
<proteinExistence type="inferred from homology"/>
<sequence length="245" mass="27408">MSKPSPSPNGKRFFLSFHRYMSMTTSSRTHHPHTPAQATATQLPPSPRYPSIISRYYASTPGSPLSRPLSHYDIFPATLSKGAPPHGPFVIDTRQLRNEFLQLQARAHPDRHQGVDKVRAEGTSAMINEAYKTLQTPLVRAQYLLSLRGIDIAEDETAKVEDPDLLMEVLEVREAIEAAGQESDLDEMKVSNDARIAESEGILDEAFTSDNIEMAKSEAVKLRYWTNIKESLNAWEKGKPVVLVH</sequence>
<evidence type="ECO:0000256" key="1">
    <source>
        <dbReference type="ARBA" id="ARBA00010476"/>
    </source>
</evidence>
<dbReference type="SMART" id="SM00271">
    <property type="entry name" value="DnaJ"/>
    <property type="match status" value="1"/>
</dbReference>
<dbReference type="InterPro" id="IPR001623">
    <property type="entry name" value="DnaJ_domain"/>
</dbReference>
<dbReference type="InterPro" id="IPR004640">
    <property type="entry name" value="HscB"/>
</dbReference>
<evidence type="ECO:0000259" key="4">
    <source>
        <dbReference type="PROSITE" id="PS50076"/>
    </source>
</evidence>
<dbReference type="GO" id="GO:0005739">
    <property type="term" value="C:mitochondrion"/>
    <property type="evidence" value="ECO:0007669"/>
    <property type="project" value="TreeGrafter"/>
</dbReference>
<dbReference type="Gene3D" id="1.20.1280.20">
    <property type="entry name" value="HscB, C-terminal domain"/>
    <property type="match status" value="1"/>
</dbReference>
<feature type="region of interest" description="Disordered" evidence="3">
    <location>
        <begin position="24"/>
        <end position="47"/>
    </location>
</feature>
<gene>
    <name evidence="5" type="ORF">ALECFALPRED_004824</name>
</gene>
<dbReference type="OrthoDB" id="448954at2759"/>
<evidence type="ECO:0000313" key="5">
    <source>
        <dbReference type="EMBL" id="CAF9904059.1"/>
    </source>
</evidence>
<dbReference type="AlphaFoldDB" id="A0A8H3I8A3"/>
<comment type="caution">
    <text evidence="5">The sequence shown here is derived from an EMBL/GenBank/DDBJ whole genome shotgun (WGS) entry which is preliminary data.</text>
</comment>
<dbReference type="EMBL" id="CAJPDR010000003">
    <property type="protein sequence ID" value="CAF9904059.1"/>
    <property type="molecule type" value="Genomic_DNA"/>
</dbReference>
<dbReference type="GO" id="GO:0051087">
    <property type="term" value="F:protein-folding chaperone binding"/>
    <property type="evidence" value="ECO:0007669"/>
    <property type="project" value="InterPro"/>
</dbReference>
<keyword evidence="2" id="KW-0143">Chaperone</keyword>
<reference evidence="5" key="1">
    <citation type="submission" date="2021-03" db="EMBL/GenBank/DDBJ databases">
        <authorList>
            <person name="Tagirdzhanova G."/>
        </authorList>
    </citation>
    <scope>NUCLEOTIDE SEQUENCE</scope>
</reference>
<dbReference type="GO" id="GO:0001671">
    <property type="term" value="F:ATPase activator activity"/>
    <property type="evidence" value="ECO:0007669"/>
    <property type="project" value="InterPro"/>
</dbReference>
<dbReference type="PANTHER" id="PTHR14021:SF15">
    <property type="entry name" value="IRON-SULFUR CLUSTER CO-CHAPERONE PROTEIN HSCB"/>
    <property type="match status" value="1"/>
</dbReference>
<dbReference type="Gene3D" id="1.10.287.110">
    <property type="entry name" value="DnaJ domain"/>
    <property type="match status" value="1"/>
</dbReference>
<dbReference type="InterPro" id="IPR009073">
    <property type="entry name" value="HscB_oligo_C"/>
</dbReference>
<name>A0A8H3I8A3_9LECA</name>
<dbReference type="InterPro" id="IPR036386">
    <property type="entry name" value="HscB_C_sf"/>
</dbReference>
<keyword evidence="6" id="KW-1185">Reference proteome</keyword>
<feature type="domain" description="J" evidence="4">
    <location>
        <begin position="70"/>
        <end position="147"/>
    </location>
</feature>
<dbReference type="Pfam" id="PF07743">
    <property type="entry name" value="HSCB_C"/>
    <property type="match status" value="1"/>
</dbReference>
<dbReference type="PANTHER" id="PTHR14021">
    <property type="entry name" value="IRON-SULFUR CLUSTER CO-CHAPERONE PROTEIN HSCB"/>
    <property type="match status" value="1"/>
</dbReference>
<dbReference type="SUPFAM" id="SSF47144">
    <property type="entry name" value="HSC20 (HSCB), C-terminal oligomerisation domain"/>
    <property type="match status" value="1"/>
</dbReference>
<protein>
    <recommendedName>
        <fullName evidence="4">J domain-containing protein</fullName>
    </recommendedName>
</protein>
<dbReference type="PROSITE" id="PS50076">
    <property type="entry name" value="DNAJ_2"/>
    <property type="match status" value="1"/>
</dbReference>
<dbReference type="GO" id="GO:0051259">
    <property type="term" value="P:protein complex oligomerization"/>
    <property type="evidence" value="ECO:0007669"/>
    <property type="project" value="InterPro"/>
</dbReference>
<dbReference type="NCBIfam" id="TIGR00714">
    <property type="entry name" value="hscB"/>
    <property type="match status" value="1"/>
</dbReference>
<organism evidence="5 6">
    <name type="scientific">Alectoria fallacina</name>
    <dbReference type="NCBI Taxonomy" id="1903189"/>
    <lineage>
        <taxon>Eukaryota</taxon>
        <taxon>Fungi</taxon>
        <taxon>Dikarya</taxon>
        <taxon>Ascomycota</taxon>
        <taxon>Pezizomycotina</taxon>
        <taxon>Lecanoromycetes</taxon>
        <taxon>OSLEUM clade</taxon>
        <taxon>Lecanoromycetidae</taxon>
        <taxon>Lecanorales</taxon>
        <taxon>Lecanorineae</taxon>
        <taxon>Parmeliaceae</taxon>
        <taxon>Alectoria</taxon>
    </lineage>
</organism>
<accession>A0A8H3I8A3</accession>
<evidence type="ECO:0000256" key="3">
    <source>
        <dbReference type="SAM" id="MobiDB-lite"/>
    </source>
</evidence>